<keyword evidence="1" id="KW-0479">Metal-binding</keyword>
<dbReference type="InterPro" id="IPR057945">
    <property type="entry name" value="TPR_ZSWIM8"/>
</dbReference>
<reference evidence="4" key="1">
    <citation type="submission" date="2024-04" db="EMBL/GenBank/DDBJ databases">
        <title>Salinicola lusitanus LLJ914,a marine bacterium isolated from the Okinawa Trough.</title>
        <authorList>
            <person name="Li J."/>
        </authorList>
    </citation>
    <scope>NUCLEOTIDE SEQUENCE [LARGE SCALE GENOMIC DNA]</scope>
</reference>
<evidence type="ECO:0000313" key="3">
    <source>
        <dbReference type="EMBL" id="KAK7901156.1"/>
    </source>
</evidence>
<dbReference type="PANTHER" id="PTHR22619:SF1">
    <property type="entry name" value="ZINC FINGER SWIM DOMAIN-CONTAINING PROTEIN 8"/>
    <property type="match status" value="1"/>
</dbReference>
<evidence type="ECO:0000259" key="2">
    <source>
        <dbReference type="PROSITE" id="PS50966"/>
    </source>
</evidence>
<dbReference type="GO" id="GO:0031462">
    <property type="term" value="C:Cul2-RING ubiquitin ligase complex"/>
    <property type="evidence" value="ECO:0007669"/>
    <property type="project" value="TreeGrafter"/>
</dbReference>
<proteinExistence type="predicted"/>
<keyword evidence="4" id="KW-1185">Reference proteome</keyword>
<dbReference type="AlphaFoldDB" id="A0AAW0NU83"/>
<dbReference type="EMBL" id="JBBPFD010000013">
    <property type="protein sequence ID" value="KAK7901156.1"/>
    <property type="molecule type" value="Genomic_DNA"/>
</dbReference>
<organism evidence="3 4">
    <name type="scientific">Mugilogobius chulae</name>
    <name type="common">yellowstripe goby</name>
    <dbReference type="NCBI Taxonomy" id="88201"/>
    <lineage>
        <taxon>Eukaryota</taxon>
        <taxon>Metazoa</taxon>
        <taxon>Chordata</taxon>
        <taxon>Craniata</taxon>
        <taxon>Vertebrata</taxon>
        <taxon>Euteleostomi</taxon>
        <taxon>Actinopterygii</taxon>
        <taxon>Neopterygii</taxon>
        <taxon>Teleostei</taxon>
        <taxon>Neoteleostei</taxon>
        <taxon>Acanthomorphata</taxon>
        <taxon>Gobiaria</taxon>
        <taxon>Gobiiformes</taxon>
        <taxon>Gobioidei</taxon>
        <taxon>Gobiidae</taxon>
        <taxon>Gobionellinae</taxon>
        <taxon>Mugilogobius</taxon>
    </lineage>
</organism>
<dbReference type="InterPro" id="IPR007527">
    <property type="entry name" value="Znf_SWIM"/>
</dbReference>
<keyword evidence="1" id="KW-0862">Zinc</keyword>
<comment type="caution">
    <text evidence="3">The sequence shown here is derived from an EMBL/GenBank/DDBJ whole genome shotgun (WGS) entry which is preliminary data.</text>
</comment>
<keyword evidence="1" id="KW-0863">Zinc-finger</keyword>
<accession>A0AAW0NU83</accession>
<feature type="domain" description="SWIM-type" evidence="2">
    <location>
        <begin position="162"/>
        <end position="198"/>
    </location>
</feature>
<evidence type="ECO:0000256" key="1">
    <source>
        <dbReference type="PROSITE-ProRule" id="PRU00325"/>
    </source>
</evidence>
<name>A0AAW0NU83_9GOBI</name>
<protein>
    <recommendedName>
        <fullName evidence="2">SWIM-type domain-containing protein</fullName>
    </recommendedName>
</protein>
<gene>
    <name evidence="3" type="ORF">WMY93_017925</name>
</gene>
<dbReference type="PANTHER" id="PTHR22619">
    <property type="entry name" value="ZINC FINGER SWIM DOMAIN CONTAINING PROTEIN 4, 5, 6"/>
    <property type="match status" value="1"/>
</dbReference>
<dbReference type="GO" id="GO:0008270">
    <property type="term" value="F:zinc ion binding"/>
    <property type="evidence" value="ECO:0007669"/>
    <property type="project" value="UniProtKB-KW"/>
</dbReference>
<sequence length="600" mass="67449">MELMFAEWEDGERFSFEDSDRFEEDSLCSFISEAESLCQNWRGWRKQSAGPNSPTVKIKDGLVIPLVELSAKQVAFHIPFEVVEKVYPPVPEQLQLRIAYWSFPENEEDIRLYSCLANGSPDEFQRGEQLYRIRAVKDPLQIGFHLSATVVSSQTGQSKGAYNVAVMFDRCRITSCSCTCGAGAKWCAHVVALCLFRIHNASAVCLRAPVSESLSRLQRDQLQKFAQYLISELPQQILPTAQRLLDELLSSQSTAINTVCGAPAVAAEEVSQEILLLDPPPQTKVHGIWMNQLSSDNIKKTLHKFCGPSPVVFSDVNSMYLSSTEPPAAAEWACLLRPLRGREPEGIWNLLSIVREMFKRRDSNAAPLLEILTEQCLTYEQIISWCMCDEMVVLWRLAVLDPTMSPCRRMEMATQLKLWHLKVIEIVKRGQHRKSLDKLFQGFKPALESCYFNWEVAYPLEGITYCNTDKKSATFCWSRALHNHRGIKATAVPAAGDSQEACGGKCDGGGLRGSQQEIAVRPKESVLSGRDWRRGMLVRLGGNMSLSLDDAGGKCMYKGGSYLRKFELPRVELVEGWRLGSVGTRHQRVVTSSIPWRPVE</sequence>
<dbReference type="PROSITE" id="PS50966">
    <property type="entry name" value="ZF_SWIM"/>
    <property type="match status" value="1"/>
</dbReference>
<dbReference type="Proteomes" id="UP001460270">
    <property type="component" value="Unassembled WGS sequence"/>
</dbReference>
<dbReference type="Pfam" id="PF25572">
    <property type="entry name" value="TPR_ZSWIM8"/>
    <property type="match status" value="2"/>
</dbReference>
<evidence type="ECO:0000313" key="4">
    <source>
        <dbReference type="Proteomes" id="UP001460270"/>
    </source>
</evidence>